<evidence type="ECO:0000256" key="2">
    <source>
        <dbReference type="SAM" id="SignalP"/>
    </source>
</evidence>
<keyword evidence="4" id="KW-1185">Reference proteome</keyword>
<evidence type="ECO:0000256" key="1">
    <source>
        <dbReference type="SAM" id="MobiDB-lite"/>
    </source>
</evidence>
<dbReference type="AlphaFoldDB" id="A0A368VP85"/>
<accession>A0A368VP85</accession>
<dbReference type="RefSeq" id="WP_114453510.1">
    <property type="nucleotide sequence ID" value="NZ_QPJC01000007.1"/>
</dbReference>
<proteinExistence type="predicted"/>
<feature type="chain" id="PRO_5016720445" description="Small secreted domain DUF320" evidence="2">
    <location>
        <begin position="27"/>
        <end position="104"/>
    </location>
</feature>
<dbReference type="EMBL" id="QPJC01000007">
    <property type="protein sequence ID" value="RCW43330.1"/>
    <property type="molecule type" value="Genomic_DNA"/>
</dbReference>
<dbReference type="Proteomes" id="UP000253495">
    <property type="component" value="Unassembled WGS sequence"/>
</dbReference>
<name>A0A368VP85_9ACTN</name>
<evidence type="ECO:0008006" key="5">
    <source>
        <dbReference type="Google" id="ProtNLM"/>
    </source>
</evidence>
<organism evidence="3 4">
    <name type="scientific">Halopolyspora algeriensis</name>
    <dbReference type="NCBI Taxonomy" id="1500506"/>
    <lineage>
        <taxon>Bacteria</taxon>
        <taxon>Bacillati</taxon>
        <taxon>Actinomycetota</taxon>
        <taxon>Actinomycetes</taxon>
        <taxon>Actinomycetes incertae sedis</taxon>
        <taxon>Halopolyspora</taxon>
    </lineage>
</organism>
<evidence type="ECO:0000313" key="3">
    <source>
        <dbReference type="EMBL" id="RCW43330.1"/>
    </source>
</evidence>
<protein>
    <recommendedName>
        <fullName evidence="5">Small secreted domain DUF320</fullName>
    </recommendedName>
</protein>
<keyword evidence="2" id="KW-0732">Signal</keyword>
<comment type="caution">
    <text evidence="3">The sequence shown here is derived from an EMBL/GenBank/DDBJ whole genome shotgun (WGS) entry which is preliminary data.</text>
</comment>
<gene>
    <name evidence="3" type="ORF">DFQ14_107220</name>
</gene>
<sequence length="104" mass="9725">MRKSLRVFGAGVATAALMAVGSPAFAAPQGMDLDLNLDKLTAASKATGGAGGDGGSGGIGVNLLCGVNVINALGDTTQACSAGNGGDGGDGGGAKATAENSNEN</sequence>
<evidence type="ECO:0000313" key="4">
    <source>
        <dbReference type="Proteomes" id="UP000253495"/>
    </source>
</evidence>
<reference evidence="3 4" key="1">
    <citation type="submission" date="2018-07" db="EMBL/GenBank/DDBJ databases">
        <title>Genomic Encyclopedia of Type Strains, Phase III (KMG-III): the genomes of soil and plant-associated and newly described type strains.</title>
        <authorList>
            <person name="Whitman W."/>
        </authorList>
    </citation>
    <scope>NUCLEOTIDE SEQUENCE [LARGE SCALE GENOMIC DNA]</scope>
    <source>
        <strain evidence="3 4">CECT 8575</strain>
    </source>
</reference>
<feature type="compositionally biased region" description="Gly residues" evidence="1">
    <location>
        <begin position="83"/>
        <end position="94"/>
    </location>
</feature>
<feature type="signal peptide" evidence="2">
    <location>
        <begin position="1"/>
        <end position="26"/>
    </location>
</feature>
<feature type="region of interest" description="Disordered" evidence="1">
    <location>
        <begin position="81"/>
        <end position="104"/>
    </location>
</feature>